<evidence type="ECO:0000313" key="1">
    <source>
        <dbReference type="EMBL" id="KII64526.1"/>
    </source>
</evidence>
<dbReference type="AlphaFoldDB" id="A0A0C2MBY8"/>
<dbReference type="Proteomes" id="UP000031668">
    <property type="component" value="Unassembled WGS sequence"/>
</dbReference>
<keyword evidence="2" id="KW-1185">Reference proteome</keyword>
<accession>A0A0C2MBY8</accession>
<reference evidence="1 2" key="1">
    <citation type="journal article" date="2014" name="Genome Biol. Evol.">
        <title>The genome of the myxosporean Thelohanellus kitauei shows adaptations to nutrient acquisition within its fish host.</title>
        <authorList>
            <person name="Yang Y."/>
            <person name="Xiong J."/>
            <person name="Zhou Z."/>
            <person name="Huo F."/>
            <person name="Miao W."/>
            <person name="Ran C."/>
            <person name="Liu Y."/>
            <person name="Zhang J."/>
            <person name="Feng J."/>
            <person name="Wang M."/>
            <person name="Wang M."/>
            <person name="Wang L."/>
            <person name="Yao B."/>
        </authorList>
    </citation>
    <scope>NUCLEOTIDE SEQUENCE [LARGE SCALE GENOMIC DNA]</scope>
    <source>
        <strain evidence="1">Wuqing</strain>
    </source>
</reference>
<name>A0A0C2MBY8_THEKT</name>
<protein>
    <submittedName>
        <fullName evidence="1">Uncharacterized protein</fullName>
    </submittedName>
</protein>
<comment type="caution">
    <text evidence="1">The sequence shown here is derived from an EMBL/GenBank/DDBJ whole genome shotgun (WGS) entry which is preliminary data.</text>
</comment>
<organism evidence="1 2">
    <name type="scientific">Thelohanellus kitauei</name>
    <name type="common">Myxosporean</name>
    <dbReference type="NCBI Taxonomy" id="669202"/>
    <lineage>
        <taxon>Eukaryota</taxon>
        <taxon>Metazoa</taxon>
        <taxon>Cnidaria</taxon>
        <taxon>Myxozoa</taxon>
        <taxon>Myxosporea</taxon>
        <taxon>Bivalvulida</taxon>
        <taxon>Platysporina</taxon>
        <taxon>Myxobolidae</taxon>
        <taxon>Thelohanellus</taxon>
    </lineage>
</organism>
<gene>
    <name evidence="1" type="ORF">RF11_10895</name>
</gene>
<sequence length="233" mass="27546">MLIIIYWFFGVVETLDTLDLIKLSSNYYRSLGNTDFLIRAHFSMAYSSSNYQSIIFSVLELKSFDFRDSKLIMRFEISDTISVLEINCTTTDAETEIEISQCIISFLREPNAQVETINSLHKYKLKKNIHYEMINSHNTYIHKSHHPTNPKIALMIQYLSIRFRTYSQKCEVNFKSEEMMWYHFDVAKDINPCEIENFKYSWEVGGSFSFYLEYPIYDKSLILKTILKTADLK</sequence>
<dbReference type="EMBL" id="JWZT01004237">
    <property type="protein sequence ID" value="KII64526.1"/>
    <property type="molecule type" value="Genomic_DNA"/>
</dbReference>
<proteinExistence type="predicted"/>
<evidence type="ECO:0000313" key="2">
    <source>
        <dbReference type="Proteomes" id="UP000031668"/>
    </source>
</evidence>